<dbReference type="Gene3D" id="1.25.40.430">
    <property type="match status" value="1"/>
</dbReference>
<feature type="compositionally biased region" description="Low complexity" evidence="1">
    <location>
        <begin position="321"/>
        <end position="334"/>
    </location>
</feature>
<feature type="compositionally biased region" description="Acidic residues" evidence="1">
    <location>
        <begin position="346"/>
        <end position="355"/>
    </location>
</feature>
<feature type="region of interest" description="Disordered" evidence="1">
    <location>
        <begin position="214"/>
        <end position="553"/>
    </location>
</feature>
<dbReference type="PANTHER" id="PTHR14030:SF4">
    <property type="entry name" value="BUB1 KINASE, ISOFORM A-RELATED"/>
    <property type="match status" value="1"/>
</dbReference>
<dbReference type="SMART" id="SM00777">
    <property type="entry name" value="Mad3_BUB1_I"/>
    <property type="match status" value="1"/>
</dbReference>
<evidence type="ECO:0000313" key="3">
    <source>
        <dbReference type="EMBL" id="KAK7678320.1"/>
    </source>
</evidence>
<dbReference type="InterPro" id="IPR013212">
    <property type="entry name" value="Mad3/Bub1_I"/>
</dbReference>
<feature type="compositionally biased region" description="Low complexity" evidence="1">
    <location>
        <begin position="466"/>
        <end position="479"/>
    </location>
</feature>
<comment type="caution">
    <text evidence="3">The sequence shown here is derived from an EMBL/GenBank/DDBJ whole genome shotgun (WGS) entry which is preliminary data.</text>
</comment>
<evidence type="ECO:0000259" key="2">
    <source>
        <dbReference type="PROSITE" id="PS51489"/>
    </source>
</evidence>
<feature type="compositionally biased region" description="Low complexity" evidence="1">
    <location>
        <begin position="494"/>
        <end position="506"/>
    </location>
</feature>
<evidence type="ECO:0000256" key="1">
    <source>
        <dbReference type="SAM" id="MobiDB-lite"/>
    </source>
</evidence>
<dbReference type="EMBL" id="JASBNA010000073">
    <property type="protein sequence ID" value="KAK7678320.1"/>
    <property type="molecule type" value="Genomic_DNA"/>
</dbReference>
<dbReference type="PANTHER" id="PTHR14030">
    <property type="entry name" value="MITOTIC CHECKPOINT SERINE/THREONINE-PROTEIN KINASE BUB1"/>
    <property type="match status" value="1"/>
</dbReference>
<dbReference type="GO" id="GO:0005634">
    <property type="term" value="C:nucleus"/>
    <property type="evidence" value="ECO:0007669"/>
    <property type="project" value="TreeGrafter"/>
</dbReference>
<feature type="compositionally biased region" description="Low complexity" evidence="1">
    <location>
        <begin position="391"/>
        <end position="403"/>
    </location>
</feature>
<dbReference type="GO" id="GO:0032991">
    <property type="term" value="C:protein-containing complex"/>
    <property type="evidence" value="ECO:0007669"/>
    <property type="project" value="UniProtKB-ARBA"/>
</dbReference>
<organism evidence="3 4">
    <name type="scientific">Cerrena zonata</name>
    <dbReference type="NCBI Taxonomy" id="2478898"/>
    <lineage>
        <taxon>Eukaryota</taxon>
        <taxon>Fungi</taxon>
        <taxon>Dikarya</taxon>
        <taxon>Basidiomycota</taxon>
        <taxon>Agaricomycotina</taxon>
        <taxon>Agaricomycetes</taxon>
        <taxon>Polyporales</taxon>
        <taxon>Cerrenaceae</taxon>
        <taxon>Cerrena</taxon>
    </lineage>
</organism>
<dbReference type="GO" id="GO:0051754">
    <property type="term" value="P:meiotic sister chromatid cohesion, centromeric"/>
    <property type="evidence" value="ECO:0007669"/>
    <property type="project" value="TreeGrafter"/>
</dbReference>
<feature type="domain" description="BUB1 N-terminal" evidence="2">
    <location>
        <begin position="69"/>
        <end position="240"/>
    </location>
</feature>
<reference evidence="3 4" key="1">
    <citation type="submission" date="2022-09" db="EMBL/GenBank/DDBJ databases">
        <authorList>
            <person name="Palmer J.M."/>
        </authorList>
    </citation>
    <scope>NUCLEOTIDE SEQUENCE [LARGE SCALE GENOMIC DNA]</scope>
    <source>
        <strain evidence="3 4">DSM 7382</strain>
    </source>
</reference>
<dbReference type="GO" id="GO:0007094">
    <property type="term" value="P:mitotic spindle assembly checkpoint signaling"/>
    <property type="evidence" value="ECO:0007669"/>
    <property type="project" value="InterPro"/>
</dbReference>
<feature type="compositionally biased region" description="Polar residues" evidence="1">
    <location>
        <begin position="441"/>
        <end position="456"/>
    </location>
</feature>
<keyword evidence="4" id="KW-1185">Reference proteome</keyword>
<dbReference type="GO" id="GO:0004672">
    <property type="term" value="F:protein kinase activity"/>
    <property type="evidence" value="ECO:0007669"/>
    <property type="project" value="TreeGrafter"/>
</dbReference>
<feature type="compositionally biased region" description="Basic and acidic residues" evidence="1">
    <location>
        <begin position="618"/>
        <end position="639"/>
    </location>
</feature>
<dbReference type="Proteomes" id="UP001385951">
    <property type="component" value="Unassembled WGS sequence"/>
</dbReference>
<dbReference type="InterPro" id="IPR015661">
    <property type="entry name" value="Bub1/Mad3"/>
</dbReference>
<dbReference type="FunFam" id="1.25.40.430:FF:000003">
    <property type="entry name" value="Checkpoint serine/threonine-protein kinase BUB1"/>
    <property type="match status" value="1"/>
</dbReference>
<proteinExistence type="predicted"/>
<dbReference type="PROSITE" id="PS51489">
    <property type="entry name" value="BUB1_N"/>
    <property type="match status" value="1"/>
</dbReference>
<evidence type="ECO:0000313" key="4">
    <source>
        <dbReference type="Proteomes" id="UP001385951"/>
    </source>
</evidence>
<sequence length="639" mass="68491">MAAAADEIDVFQDNGPPIVDCDVLEKAKENIQPIAKGRKATALSAILSTPHAQRESRLASARNRLRINVEVALEDEDDDPLDAYCRFVDWTVENYPQGHSAESGLLELLEEATRVLRNDRDGLWKDDLRYLKLWVLYASYVEKPAIIYKFCVVNEIGTSHALLYEEFAIALERAGRKSEADDTYLLGIARKAAPIERLEAKHREFQKRMLTATTLPAQAPPDAPLGGFSSSSGSKPRRVLGETSKSRSTSGTLPTPLPQPVPEEDIPPRPNARMQVFVDPSGDAEEEAAAAPWAELGTRKSRIKENVPEVSKASGTTLKQAGRSTRSATAARGSQIAVFRDADGAGGEDVDDEGDAPAPSPPAPTHSKTRSTSSSKIPVFQDKAEVAPGPSTSRTTRSTRASSKIAVLRDSEAPPPAETKKRSTRTTSSSKIAVLRDEPSAPSSSKPKGRTASTSKVPVFRDEEPACPAAPSSKGKSSKLAVFCDEEPAPAPTPSTSKPKASGSSKLSVFKDEEPSPSSSKAKPPAAPGKMAIFCDDEPEPNPVPALTSKKGKSIAPAPTKLAIFRDEDVPGDAVPATPKFTPYRDEDASPTPHHAVQGSVMKEKQAPKGVRMSSEGEALRKDPLKNYADEDRAGVVED</sequence>
<dbReference type="Pfam" id="PF08311">
    <property type="entry name" value="Mad3_BUB1_I"/>
    <property type="match status" value="1"/>
</dbReference>
<accession>A0AAW0FGT5</accession>
<dbReference type="AlphaFoldDB" id="A0AAW0FGT5"/>
<name>A0AAW0FGT5_9APHY</name>
<gene>
    <name evidence="3" type="ORF">QCA50_018668</name>
</gene>
<feature type="region of interest" description="Disordered" evidence="1">
    <location>
        <begin position="565"/>
        <end position="639"/>
    </location>
</feature>
<protein>
    <recommendedName>
        <fullName evidence="2">BUB1 N-terminal domain-containing protein</fullName>
    </recommendedName>
</protein>